<keyword evidence="2" id="KW-1185">Reference proteome</keyword>
<reference evidence="1 2" key="1">
    <citation type="journal article" date="2018" name="Biotechnol. Biofuels">
        <title>Integrative visual omics of the white-rot fungus Polyporus brumalis exposes the biotechnological potential of its oxidative enzymes for delignifying raw plant biomass.</title>
        <authorList>
            <person name="Miyauchi S."/>
            <person name="Rancon A."/>
            <person name="Drula E."/>
            <person name="Hage H."/>
            <person name="Chaduli D."/>
            <person name="Favel A."/>
            <person name="Grisel S."/>
            <person name="Henrissat B."/>
            <person name="Herpoel-Gimbert I."/>
            <person name="Ruiz-Duenas F.J."/>
            <person name="Chevret D."/>
            <person name="Hainaut M."/>
            <person name="Lin J."/>
            <person name="Wang M."/>
            <person name="Pangilinan J."/>
            <person name="Lipzen A."/>
            <person name="Lesage-Meessen L."/>
            <person name="Navarro D."/>
            <person name="Riley R."/>
            <person name="Grigoriev I.V."/>
            <person name="Zhou S."/>
            <person name="Raouche S."/>
            <person name="Rosso M.N."/>
        </authorList>
    </citation>
    <scope>NUCLEOTIDE SEQUENCE [LARGE SCALE GENOMIC DNA]</scope>
    <source>
        <strain evidence="1 2">BRFM 1820</strain>
    </source>
</reference>
<gene>
    <name evidence="1" type="ORF">OH76DRAFT_627140</name>
</gene>
<proteinExistence type="predicted"/>
<name>A0A371D8B0_9APHY</name>
<dbReference type="Proteomes" id="UP000256964">
    <property type="component" value="Unassembled WGS sequence"/>
</dbReference>
<protein>
    <submittedName>
        <fullName evidence="1">Uncharacterized protein</fullName>
    </submittedName>
</protein>
<accession>A0A371D8B0</accession>
<dbReference type="EMBL" id="KZ857409">
    <property type="protein sequence ID" value="RDX48759.1"/>
    <property type="molecule type" value="Genomic_DNA"/>
</dbReference>
<evidence type="ECO:0000313" key="1">
    <source>
        <dbReference type="EMBL" id="RDX48759.1"/>
    </source>
</evidence>
<organism evidence="1 2">
    <name type="scientific">Lentinus brumalis</name>
    <dbReference type="NCBI Taxonomy" id="2498619"/>
    <lineage>
        <taxon>Eukaryota</taxon>
        <taxon>Fungi</taxon>
        <taxon>Dikarya</taxon>
        <taxon>Basidiomycota</taxon>
        <taxon>Agaricomycotina</taxon>
        <taxon>Agaricomycetes</taxon>
        <taxon>Polyporales</taxon>
        <taxon>Polyporaceae</taxon>
        <taxon>Lentinus</taxon>
    </lineage>
</organism>
<sequence>MIYLECTRPQYSMLMPSLTSPLPDIHHMPNPSRMTTHLLGPSSFVTQVTMHAPNVFEENQEMTSVSQNSLSPCIDWITRVTKP</sequence>
<evidence type="ECO:0000313" key="2">
    <source>
        <dbReference type="Proteomes" id="UP000256964"/>
    </source>
</evidence>
<dbReference type="AlphaFoldDB" id="A0A371D8B0"/>